<keyword evidence="2" id="KW-1185">Reference proteome</keyword>
<dbReference type="AlphaFoldDB" id="A0AAD9H524"/>
<proteinExistence type="predicted"/>
<accession>A0AAD9H524</accession>
<protein>
    <submittedName>
        <fullName evidence="1">Uncharacterized protein</fullName>
    </submittedName>
</protein>
<sequence>KITLQKAKKKTYNTRYSLIVTDSTTNPALTGLSMGERTGSRVLQWVWSYVLVCCSEPLRIVFSRWCYWPNRGRGCPRRPSRHQISARFEPRQLSPNGLQFCLASRQ</sequence>
<feature type="non-terminal residue" evidence="1">
    <location>
        <position position="1"/>
    </location>
</feature>
<dbReference type="Proteomes" id="UP001232148">
    <property type="component" value="Unassembled WGS sequence"/>
</dbReference>
<organism evidence="1 2">
    <name type="scientific">Colletotrichum zoysiae</name>
    <dbReference type="NCBI Taxonomy" id="1216348"/>
    <lineage>
        <taxon>Eukaryota</taxon>
        <taxon>Fungi</taxon>
        <taxon>Dikarya</taxon>
        <taxon>Ascomycota</taxon>
        <taxon>Pezizomycotina</taxon>
        <taxon>Sordariomycetes</taxon>
        <taxon>Hypocreomycetidae</taxon>
        <taxon>Glomerellales</taxon>
        <taxon>Glomerellaceae</taxon>
        <taxon>Colletotrichum</taxon>
        <taxon>Colletotrichum graminicola species complex</taxon>
    </lineage>
</organism>
<name>A0AAD9H524_9PEZI</name>
<gene>
    <name evidence="1" type="ORF">LX32DRAFT_603703</name>
</gene>
<evidence type="ECO:0000313" key="2">
    <source>
        <dbReference type="Proteomes" id="UP001232148"/>
    </source>
</evidence>
<dbReference type="EMBL" id="MU843068">
    <property type="protein sequence ID" value="KAK2021966.1"/>
    <property type="molecule type" value="Genomic_DNA"/>
</dbReference>
<reference evidence="1" key="1">
    <citation type="submission" date="2021-06" db="EMBL/GenBank/DDBJ databases">
        <title>Comparative genomics, transcriptomics and evolutionary studies reveal genomic signatures of adaptation to plant cell wall in hemibiotrophic fungi.</title>
        <authorList>
            <consortium name="DOE Joint Genome Institute"/>
            <person name="Baroncelli R."/>
            <person name="Diaz J.F."/>
            <person name="Benocci T."/>
            <person name="Peng M."/>
            <person name="Battaglia E."/>
            <person name="Haridas S."/>
            <person name="Andreopoulos W."/>
            <person name="Labutti K."/>
            <person name="Pangilinan J."/>
            <person name="Floch G.L."/>
            <person name="Makela M.R."/>
            <person name="Henrissat B."/>
            <person name="Grigoriev I.V."/>
            <person name="Crouch J.A."/>
            <person name="De Vries R.P."/>
            <person name="Sukno S.A."/>
            <person name="Thon M.R."/>
        </authorList>
    </citation>
    <scope>NUCLEOTIDE SEQUENCE</scope>
    <source>
        <strain evidence="1">MAFF235873</strain>
    </source>
</reference>
<comment type="caution">
    <text evidence="1">The sequence shown here is derived from an EMBL/GenBank/DDBJ whole genome shotgun (WGS) entry which is preliminary data.</text>
</comment>
<evidence type="ECO:0000313" key="1">
    <source>
        <dbReference type="EMBL" id="KAK2021966.1"/>
    </source>
</evidence>